<accession>A0A2K3MMH5</accession>
<dbReference type="EMBL" id="ASHM01010154">
    <property type="protein sequence ID" value="PNX91965.1"/>
    <property type="molecule type" value="Genomic_DNA"/>
</dbReference>
<evidence type="ECO:0000313" key="1">
    <source>
        <dbReference type="EMBL" id="PNX91965.1"/>
    </source>
</evidence>
<dbReference type="Proteomes" id="UP000236291">
    <property type="component" value="Unassembled WGS sequence"/>
</dbReference>
<comment type="caution">
    <text evidence="1">The sequence shown here is derived from an EMBL/GenBank/DDBJ whole genome shotgun (WGS) entry which is preliminary data.</text>
</comment>
<reference evidence="1 2" key="1">
    <citation type="journal article" date="2014" name="Am. J. Bot.">
        <title>Genome assembly and annotation for red clover (Trifolium pratense; Fabaceae).</title>
        <authorList>
            <person name="Istvanek J."/>
            <person name="Jaros M."/>
            <person name="Krenek A."/>
            <person name="Repkova J."/>
        </authorList>
    </citation>
    <scope>NUCLEOTIDE SEQUENCE [LARGE SCALE GENOMIC DNA]</scope>
    <source>
        <strain evidence="2">cv. Tatra</strain>
        <tissue evidence="1">Young leaves</tissue>
    </source>
</reference>
<sequence length="106" mass="11440">MATILESIALVTHPSSAISPVVAHRTSSPKFPRYVGLRPKPKPRPIFSTHFTASPTSRIASRTSRLVCEAQDTALDGQGTFGYRGISRVLCSRVALSVSTAIKARF</sequence>
<dbReference type="AlphaFoldDB" id="A0A2K3MMH5"/>
<name>A0A2K3MMH5_TRIPR</name>
<evidence type="ECO:0000313" key="2">
    <source>
        <dbReference type="Proteomes" id="UP000236291"/>
    </source>
</evidence>
<gene>
    <name evidence="1" type="ORF">L195_g015094</name>
</gene>
<reference evidence="1 2" key="2">
    <citation type="journal article" date="2017" name="Front. Plant Sci.">
        <title>Gene Classification and Mining of Molecular Markers Useful in Red Clover (Trifolium pratense) Breeding.</title>
        <authorList>
            <person name="Istvanek J."/>
            <person name="Dluhosova J."/>
            <person name="Dluhos P."/>
            <person name="Patkova L."/>
            <person name="Nedelnik J."/>
            <person name="Repkova J."/>
        </authorList>
    </citation>
    <scope>NUCLEOTIDE SEQUENCE [LARGE SCALE GENOMIC DNA]</scope>
    <source>
        <strain evidence="2">cv. Tatra</strain>
        <tissue evidence="1">Young leaves</tissue>
    </source>
</reference>
<proteinExistence type="predicted"/>
<dbReference type="ExpressionAtlas" id="A0A2K3MMH5">
    <property type="expression patterns" value="baseline"/>
</dbReference>
<organism evidence="1 2">
    <name type="scientific">Trifolium pratense</name>
    <name type="common">Red clover</name>
    <dbReference type="NCBI Taxonomy" id="57577"/>
    <lineage>
        <taxon>Eukaryota</taxon>
        <taxon>Viridiplantae</taxon>
        <taxon>Streptophyta</taxon>
        <taxon>Embryophyta</taxon>
        <taxon>Tracheophyta</taxon>
        <taxon>Spermatophyta</taxon>
        <taxon>Magnoliopsida</taxon>
        <taxon>eudicotyledons</taxon>
        <taxon>Gunneridae</taxon>
        <taxon>Pentapetalae</taxon>
        <taxon>rosids</taxon>
        <taxon>fabids</taxon>
        <taxon>Fabales</taxon>
        <taxon>Fabaceae</taxon>
        <taxon>Papilionoideae</taxon>
        <taxon>50 kb inversion clade</taxon>
        <taxon>NPAAA clade</taxon>
        <taxon>Hologalegina</taxon>
        <taxon>IRL clade</taxon>
        <taxon>Trifolieae</taxon>
        <taxon>Trifolium</taxon>
    </lineage>
</organism>
<protein>
    <submittedName>
        <fullName evidence="1">Uncharacterized protein</fullName>
    </submittedName>
</protein>